<accession>A0A9J5Z679</accession>
<reference evidence="1 2" key="1">
    <citation type="submission" date="2020-09" db="EMBL/GenBank/DDBJ databases">
        <title>De no assembly of potato wild relative species, Solanum commersonii.</title>
        <authorList>
            <person name="Cho K."/>
        </authorList>
    </citation>
    <scope>NUCLEOTIDE SEQUENCE [LARGE SCALE GENOMIC DNA]</scope>
    <source>
        <strain evidence="1">LZ3.2</strain>
        <tissue evidence="1">Leaf</tissue>
    </source>
</reference>
<dbReference type="EMBL" id="JACXVP010000005">
    <property type="protein sequence ID" value="KAG5607399.1"/>
    <property type="molecule type" value="Genomic_DNA"/>
</dbReference>
<comment type="caution">
    <text evidence="1">The sequence shown here is derived from an EMBL/GenBank/DDBJ whole genome shotgun (WGS) entry which is preliminary data.</text>
</comment>
<organism evidence="1 2">
    <name type="scientific">Solanum commersonii</name>
    <name type="common">Commerson's wild potato</name>
    <name type="synonym">Commerson's nightshade</name>
    <dbReference type="NCBI Taxonomy" id="4109"/>
    <lineage>
        <taxon>Eukaryota</taxon>
        <taxon>Viridiplantae</taxon>
        <taxon>Streptophyta</taxon>
        <taxon>Embryophyta</taxon>
        <taxon>Tracheophyta</taxon>
        <taxon>Spermatophyta</taxon>
        <taxon>Magnoliopsida</taxon>
        <taxon>eudicotyledons</taxon>
        <taxon>Gunneridae</taxon>
        <taxon>Pentapetalae</taxon>
        <taxon>asterids</taxon>
        <taxon>lamiids</taxon>
        <taxon>Solanales</taxon>
        <taxon>Solanaceae</taxon>
        <taxon>Solanoideae</taxon>
        <taxon>Solaneae</taxon>
        <taxon>Solanum</taxon>
    </lineage>
</organism>
<name>A0A9J5Z679_SOLCO</name>
<gene>
    <name evidence="1" type="ORF">H5410_028891</name>
</gene>
<evidence type="ECO:0000313" key="2">
    <source>
        <dbReference type="Proteomes" id="UP000824120"/>
    </source>
</evidence>
<keyword evidence="2" id="KW-1185">Reference proteome</keyword>
<protein>
    <submittedName>
        <fullName evidence="1">Uncharacterized protein</fullName>
    </submittedName>
</protein>
<dbReference type="Proteomes" id="UP000824120">
    <property type="component" value="Chromosome 5"/>
</dbReference>
<sequence length="59" mass="7208">MDYARAYWQIYLVLWIRCYDNKANSIEKVKWNCLTTFYFWCKEEGIEETAQILDFIGTL</sequence>
<proteinExistence type="predicted"/>
<evidence type="ECO:0000313" key="1">
    <source>
        <dbReference type="EMBL" id="KAG5607399.1"/>
    </source>
</evidence>
<dbReference type="AlphaFoldDB" id="A0A9J5Z679"/>